<dbReference type="PANTHER" id="PTHR10648:SF1">
    <property type="entry name" value="SERINE_THREONINE-PROTEIN PHOSPHATASE 4 REGULATORY SUBUNIT 1"/>
    <property type="match status" value="1"/>
</dbReference>
<dbReference type="PANTHER" id="PTHR10648">
    <property type="entry name" value="SERINE/THREONINE-PROTEIN PHOSPHATASE PP2A 65 KDA REGULATORY SUBUNIT"/>
    <property type="match status" value="1"/>
</dbReference>
<proteinExistence type="predicted"/>
<feature type="repeat" description="HEAT" evidence="2">
    <location>
        <begin position="241"/>
        <end position="278"/>
    </location>
</feature>
<dbReference type="InterPro" id="IPR021133">
    <property type="entry name" value="HEAT_type_2"/>
</dbReference>
<keyword evidence="1" id="KW-0677">Repeat</keyword>
<dbReference type="EMBL" id="JACVVK020000009">
    <property type="protein sequence ID" value="KAK7505661.1"/>
    <property type="molecule type" value="Genomic_DNA"/>
</dbReference>
<dbReference type="SUPFAM" id="SSF48371">
    <property type="entry name" value="ARM repeat"/>
    <property type="match status" value="1"/>
</dbReference>
<comment type="caution">
    <text evidence="4">The sequence shown here is derived from an EMBL/GenBank/DDBJ whole genome shotgun (WGS) entry which is preliminary data.</text>
</comment>
<sequence>SVVRAKAAVRGPTDSFHALTMVLRKDKGAYESSAIFVEAFGSFHIDFYQDDSEDNVEDAYGFEDGMGDADESLSPLQRLERYLDSDNIFNRQMVARSMLDTLRAVGDDKGSCTAVLDAMVRLSQDTDPSVRSELMEQVPHIAVYCQENKGLFSDAMPNYILPMVVRYLNDANNQVRKTSQAALLVLLEQGLVDKEDIEHQVVNVILELASPSSLDDYRTEAVALMSKMAPLLGRDITERLFLPRFCEMLTDPLFHVRKVCASNFGEVCNVVGVQNSEEILLPKFYYLCEDGVWGVRKACAECFMTISCACSLETRRRHLANLFVNLLSDQSRWVRMSAFQQLGPFISTFADPHLTGLYVNEDGTIIASEVENSVGNAQHSDENQQDVLALTTSPVEEARLHEDDEMDVVLSEIDDEGAGEMLGGGRLMIPLSDSEVSPEEKRAGLAEPPHSDGKEDAAKKEGASDPEVTKEELPSVMDKDGEHIAEGMSRLGMGDEETPEKSSELQPAEPREESKENVDNENVESSSIASDNSSCDTCTENNTEPGGEDDTRSISTSVLSTAGSDSECSVPFSTAATQGSSVYSSASDKACGDRVHVHLDNSNFNTFQYWRSPLPEVDIDFDVINGAPANIHVVAKVKDGEKHKVYKTHMDVVVSPSDTSHSGSVTQVTDGSSVQRRDMELGGVTIHTASVSTVSDADEETVDNIGSTHVLGHSLGQPTLAVVDGVVKADLSSGSISYMDSDFSPINHVDDAELAQQQDIVPQSLLENYLGMVEPSRAQTVDTEITRHCAYNIPAVAYTLGRQNWHCIKHLYETLSQAMQWKVRRTLAFSIHELAVIVGEEITHQDLLPVFDGFLKDLDEVRIGVLKHLADFLKLLRPDVRQRYLSKLSDFMKTDNHRNWRFRQELAEQLILLCDLFTPHDIVKRVAPLGIALCMDKVSEVRLVSFGLVSAILRHIHEGNEEPLLQGFSSELIDKFALSTKWLGRQIYGQLCQSVLDDDALPPPVFAQHLMPALLALGNDPVPNVRLTLAKVLATRVVPLEYFTSGRNPHHEELIATLHRLQSDKDRDVRFFSCQQADSETSISVPHAYDTVSFVPQFIL</sequence>
<accession>A0ABD0M1P9</accession>
<feature type="region of interest" description="Disordered" evidence="3">
    <location>
        <begin position="417"/>
        <end position="569"/>
    </location>
</feature>
<organism evidence="4 5">
    <name type="scientific">Batillaria attramentaria</name>
    <dbReference type="NCBI Taxonomy" id="370345"/>
    <lineage>
        <taxon>Eukaryota</taxon>
        <taxon>Metazoa</taxon>
        <taxon>Spiralia</taxon>
        <taxon>Lophotrochozoa</taxon>
        <taxon>Mollusca</taxon>
        <taxon>Gastropoda</taxon>
        <taxon>Caenogastropoda</taxon>
        <taxon>Sorbeoconcha</taxon>
        <taxon>Cerithioidea</taxon>
        <taxon>Batillariidae</taxon>
        <taxon>Batillaria</taxon>
    </lineage>
</organism>
<dbReference type="Proteomes" id="UP001519460">
    <property type="component" value="Unassembled WGS sequence"/>
</dbReference>
<feature type="compositionally biased region" description="Polar residues" evidence="3">
    <location>
        <begin position="553"/>
        <end position="569"/>
    </location>
</feature>
<keyword evidence="5" id="KW-1185">Reference proteome</keyword>
<feature type="non-terminal residue" evidence="4">
    <location>
        <position position="1"/>
    </location>
</feature>
<dbReference type="InterPro" id="IPR051023">
    <property type="entry name" value="PP2A_Regulatory_Subunit_A"/>
</dbReference>
<evidence type="ECO:0008006" key="6">
    <source>
        <dbReference type="Google" id="ProtNLM"/>
    </source>
</evidence>
<dbReference type="Gene3D" id="1.25.10.10">
    <property type="entry name" value="Leucine-rich Repeat Variant"/>
    <property type="match status" value="2"/>
</dbReference>
<feature type="compositionally biased region" description="Basic and acidic residues" evidence="3">
    <location>
        <begin position="499"/>
        <end position="518"/>
    </location>
</feature>
<gene>
    <name evidence="4" type="ORF">BaRGS_00002932</name>
</gene>
<evidence type="ECO:0000313" key="4">
    <source>
        <dbReference type="EMBL" id="KAK7505661.1"/>
    </source>
</evidence>
<feature type="compositionally biased region" description="Low complexity" evidence="3">
    <location>
        <begin position="525"/>
        <end position="534"/>
    </location>
</feature>
<feature type="compositionally biased region" description="Polar residues" evidence="3">
    <location>
        <begin position="535"/>
        <end position="544"/>
    </location>
</feature>
<reference evidence="4 5" key="1">
    <citation type="journal article" date="2023" name="Sci. Data">
        <title>Genome assembly of the Korean intertidal mud-creeper Batillaria attramentaria.</title>
        <authorList>
            <person name="Patra A.K."/>
            <person name="Ho P.T."/>
            <person name="Jun S."/>
            <person name="Lee S.J."/>
            <person name="Kim Y."/>
            <person name="Won Y.J."/>
        </authorList>
    </citation>
    <scope>NUCLEOTIDE SEQUENCE [LARGE SCALE GENOMIC DNA]</scope>
    <source>
        <strain evidence="4">Wonlab-2016</strain>
    </source>
</reference>
<dbReference type="AlphaFoldDB" id="A0ABD0M1P9"/>
<evidence type="ECO:0000256" key="2">
    <source>
        <dbReference type="PROSITE-ProRule" id="PRU00103"/>
    </source>
</evidence>
<evidence type="ECO:0000256" key="1">
    <source>
        <dbReference type="ARBA" id="ARBA00022737"/>
    </source>
</evidence>
<protein>
    <recommendedName>
        <fullName evidence="6">Serine/threonine-protein phosphatase 4 regulatory subunit 1</fullName>
    </recommendedName>
</protein>
<name>A0ABD0M1P9_9CAEN</name>
<dbReference type="PROSITE" id="PS50077">
    <property type="entry name" value="HEAT_REPEAT"/>
    <property type="match status" value="1"/>
</dbReference>
<evidence type="ECO:0000313" key="5">
    <source>
        <dbReference type="Proteomes" id="UP001519460"/>
    </source>
</evidence>
<feature type="compositionally biased region" description="Basic and acidic residues" evidence="3">
    <location>
        <begin position="438"/>
        <end position="485"/>
    </location>
</feature>
<dbReference type="InterPro" id="IPR011989">
    <property type="entry name" value="ARM-like"/>
</dbReference>
<evidence type="ECO:0000256" key="3">
    <source>
        <dbReference type="SAM" id="MobiDB-lite"/>
    </source>
</evidence>
<dbReference type="InterPro" id="IPR016024">
    <property type="entry name" value="ARM-type_fold"/>
</dbReference>